<dbReference type="NCBIfam" id="TIGR03816">
    <property type="entry name" value="tadE_like_DECH"/>
    <property type="match status" value="1"/>
</dbReference>
<comment type="caution">
    <text evidence="3">The sequence shown here is derived from an EMBL/GenBank/DDBJ whole genome shotgun (WGS) entry which is preliminary data.</text>
</comment>
<accession>A0A2T3GA60</accession>
<dbReference type="InterPro" id="IPR028087">
    <property type="entry name" value="Tad_N"/>
</dbReference>
<evidence type="ECO:0000256" key="1">
    <source>
        <dbReference type="SAM" id="Phobius"/>
    </source>
</evidence>
<evidence type="ECO:0000313" key="4">
    <source>
        <dbReference type="Proteomes" id="UP000240228"/>
    </source>
</evidence>
<name>A0A2T3GA60_9BIFI</name>
<reference evidence="4" key="1">
    <citation type="submission" date="2017-09" db="EMBL/GenBank/DDBJ databases">
        <authorList>
            <person name="Sela D.A."/>
            <person name="Albert K."/>
        </authorList>
    </citation>
    <scope>NUCLEOTIDE SEQUENCE [LARGE SCALE GENOMIC DNA]</scope>
    <source>
        <strain evidence="4">UMA51805</strain>
    </source>
</reference>
<proteinExistence type="predicted"/>
<keyword evidence="1" id="KW-0472">Membrane</keyword>
<keyword evidence="1" id="KW-0812">Transmembrane</keyword>
<evidence type="ECO:0000313" key="3">
    <source>
        <dbReference type="EMBL" id="PST46358.1"/>
    </source>
</evidence>
<dbReference type="Proteomes" id="UP000240228">
    <property type="component" value="Unassembled WGS sequence"/>
</dbReference>
<feature type="domain" description="Putative Flp pilus-assembly TadG-like N-terminal" evidence="2">
    <location>
        <begin position="34"/>
        <end position="81"/>
    </location>
</feature>
<dbReference type="AlphaFoldDB" id="A0A2T3GA60"/>
<gene>
    <name evidence="3" type="ORF">CPA40_06455</name>
</gene>
<dbReference type="InterPro" id="IPR021202">
    <property type="entry name" value="Rv3654c-like"/>
</dbReference>
<organism evidence="3 4">
    <name type="scientific">Bifidobacterium callitrichos</name>
    <dbReference type="NCBI Taxonomy" id="762209"/>
    <lineage>
        <taxon>Bacteria</taxon>
        <taxon>Bacillati</taxon>
        <taxon>Actinomycetota</taxon>
        <taxon>Actinomycetes</taxon>
        <taxon>Bifidobacteriales</taxon>
        <taxon>Bifidobacteriaceae</taxon>
        <taxon>Bifidobacterium</taxon>
    </lineage>
</organism>
<dbReference type="EMBL" id="NWTX01000009">
    <property type="protein sequence ID" value="PST46358.1"/>
    <property type="molecule type" value="Genomic_DNA"/>
</dbReference>
<keyword evidence="4" id="KW-1185">Reference proteome</keyword>
<feature type="transmembrane region" description="Helical" evidence="1">
    <location>
        <begin position="38"/>
        <end position="62"/>
    </location>
</feature>
<evidence type="ECO:0000259" key="2">
    <source>
        <dbReference type="Pfam" id="PF13400"/>
    </source>
</evidence>
<dbReference type="Pfam" id="PF13400">
    <property type="entry name" value="Tad"/>
    <property type="match status" value="1"/>
</dbReference>
<keyword evidence="1" id="KW-1133">Transmembrane helix</keyword>
<protein>
    <submittedName>
        <fullName evidence="3">Pilus assembly protein TadE</fullName>
    </submittedName>
</protein>
<sequence>MNDMSKQTDRPLDRRGQFDRFDRFAATATVCDEGAGTVLGIIMITIATVMIVVTVGVGQILVGRSRAATAADMSALSAANALWSGGEPCEVAARAAEGQGAHLISCDVGGDTGEDVLVQVGVDVGMPFLPDMVQSARAGPTVCE</sequence>
<reference evidence="3 4" key="2">
    <citation type="submission" date="2018-03" db="EMBL/GenBank/DDBJ databases">
        <title>The comparative genomics of Bifidobacterium callitrichos reflects dietary carbohydrate utilization within the common marmoset gut.</title>
        <authorList>
            <person name="Rani A."/>
        </authorList>
    </citation>
    <scope>NUCLEOTIDE SEQUENCE [LARGE SCALE GENOMIC DNA]</scope>
    <source>
        <strain evidence="3 4">UMA51805</strain>
    </source>
</reference>